<sequence>MFVFDHDSALYFYRSPAFHFNTGSNTDLDPSLNITAILIKLLKLVKLSVNSKKARRASRVRNKSCQLIFIGLPARRSSAPIECAAAAYRISSQIPRIGPLIALGEIIISSTESDSAAAAADSISECVHLSLPPAPARRPPPAGRRPPPAARAAQLRLDLDLL</sequence>
<evidence type="ECO:0000313" key="2">
    <source>
        <dbReference type="EMBL" id="GBP73423.1"/>
    </source>
</evidence>
<dbReference type="AlphaFoldDB" id="A0A4C1YDJ7"/>
<accession>A0A4C1YDJ7</accession>
<keyword evidence="3" id="KW-1185">Reference proteome</keyword>
<evidence type="ECO:0000256" key="1">
    <source>
        <dbReference type="SAM" id="MobiDB-lite"/>
    </source>
</evidence>
<proteinExistence type="predicted"/>
<dbReference type="EMBL" id="BGZK01001173">
    <property type="protein sequence ID" value="GBP73423.1"/>
    <property type="molecule type" value="Genomic_DNA"/>
</dbReference>
<reference evidence="2 3" key="1">
    <citation type="journal article" date="2019" name="Commun. Biol.">
        <title>The bagworm genome reveals a unique fibroin gene that provides high tensile strength.</title>
        <authorList>
            <person name="Kono N."/>
            <person name="Nakamura H."/>
            <person name="Ohtoshi R."/>
            <person name="Tomita M."/>
            <person name="Numata K."/>
            <person name="Arakawa K."/>
        </authorList>
    </citation>
    <scope>NUCLEOTIDE SEQUENCE [LARGE SCALE GENOMIC DNA]</scope>
</reference>
<name>A0A4C1YDJ7_EUMVA</name>
<evidence type="ECO:0000313" key="3">
    <source>
        <dbReference type="Proteomes" id="UP000299102"/>
    </source>
</evidence>
<comment type="caution">
    <text evidence="2">The sequence shown here is derived from an EMBL/GenBank/DDBJ whole genome shotgun (WGS) entry which is preliminary data.</text>
</comment>
<feature type="region of interest" description="Disordered" evidence="1">
    <location>
        <begin position="130"/>
        <end position="150"/>
    </location>
</feature>
<protein>
    <submittedName>
        <fullName evidence="2">Uncharacterized protein</fullName>
    </submittedName>
</protein>
<organism evidence="2 3">
    <name type="scientific">Eumeta variegata</name>
    <name type="common">Bagworm moth</name>
    <name type="synonym">Eumeta japonica</name>
    <dbReference type="NCBI Taxonomy" id="151549"/>
    <lineage>
        <taxon>Eukaryota</taxon>
        <taxon>Metazoa</taxon>
        <taxon>Ecdysozoa</taxon>
        <taxon>Arthropoda</taxon>
        <taxon>Hexapoda</taxon>
        <taxon>Insecta</taxon>
        <taxon>Pterygota</taxon>
        <taxon>Neoptera</taxon>
        <taxon>Endopterygota</taxon>
        <taxon>Lepidoptera</taxon>
        <taxon>Glossata</taxon>
        <taxon>Ditrysia</taxon>
        <taxon>Tineoidea</taxon>
        <taxon>Psychidae</taxon>
        <taxon>Oiketicinae</taxon>
        <taxon>Eumeta</taxon>
    </lineage>
</organism>
<gene>
    <name evidence="2" type="ORF">EVAR_56898_1</name>
</gene>
<dbReference type="Proteomes" id="UP000299102">
    <property type="component" value="Unassembled WGS sequence"/>
</dbReference>
<feature type="compositionally biased region" description="Pro residues" evidence="1">
    <location>
        <begin position="132"/>
        <end position="149"/>
    </location>
</feature>